<gene>
    <name evidence="4" type="ORF">F1644_04500</name>
    <name evidence="3" type="ORF">GGR15_003298</name>
</gene>
<dbReference type="RefSeq" id="WP_118301966.1">
    <property type="nucleotide sequence ID" value="NZ_BMPA01000011.1"/>
</dbReference>
<dbReference type="Gene3D" id="1.25.40.390">
    <property type="match status" value="1"/>
</dbReference>
<dbReference type="Pfam" id="PF14322">
    <property type="entry name" value="SusD-like_3"/>
    <property type="match status" value="1"/>
</dbReference>
<organism evidence="3 5">
    <name type="scientific">Butyricimonas paravirosa</name>
    <dbReference type="NCBI Taxonomy" id="1472417"/>
    <lineage>
        <taxon>Bacteria</taxon>
        <taxon>Pseudomonadati</taxon>
        <taxon>Bacteroidota</taxon>
        <taxon>Bacteroidia</taxon>
        <taxon>Bacteroidales</taxon>
        <taxon>Odoribacteraceae</taxon>
        <taxon>Butyricimonas</taxon>
    </lineage>
</organism>
<reference evidence="3 5" key="2">
    <citation type="submission" date="2020-03" db="EMBL/GenBank/DDBJ databases">
        <title>Genomic Encyclopedia of Type Strains, Phase IV (KMG-IV): sequencing the most valuable type-strain genomes for metagenomic binning, comparative biology and taxonomic classification.</title>
        <authorList>
            <person name="Goeker M."/>
        </authorList>
    </citation>
    <scope>NUCLEOTIDE SEQUENCE [LARGE SCALE GENOMIC DNA]</scope>
    <source>
        <strain evidence="3 5">DSM 105722</strain>
    </source>
</reference>
<dbReference type="SUPFAM" id="SSF48452">
    <property type="entry name" value="TPR-like"/>
    <property type="match status" value="1"/>
</dbReference>
<feature type="signal peptide" evidence="1">
    <location>
        <begin position="1"/>
        <end position="22"/>
    </location>
</feature>
<evidence type="ECO:0000313" key="4">
    <source>
        <dbReference type="EMBL" id="WOF11577.1"/>
    </source>
</evidence>
<dbReference type="InterPro" id="IPR011990">
    <property type="entry name" value="TPR-like_helical_dom_sf"/>
</dbReference>
<reference evidence="4 6" key="1">
    <citation type="submission" date="2019-09" db="EMBL/GenBank/DDBJ databases">
        <title>Butyricimonas paravirosa DSM 105722 (=214-4 = JCM 18677 = CCUG 65563).</title>
        <authorList>
            <person name="Le Roy T."/>
            <person name="Cani P.D."/>
        </authorList>
    </citation>
    <scope>NUCLEOTIDE SEQUENCE [LARGE SCALE GENOMIC DNA]</scope>
    <source>
        <strain evidence="4 6">DSM 105722</strain>
    </source>
</reference>
<feature type="chain" id="PRO_5031269219" description="SusD-like N-terminal domain-containing protein" evidence="1">
    <location>
        <begin position="23"/>
        <end position="491"/>
    </location>
</feature>
<evidence type="ECO:0000313" key="5">
    <source>
        <dbReference type="Proteomes" id="UP000576368"/>
    </source>
</evidence>
<dbReference type="PROSITE" id="PS51257">
    <property type="entry name" value="PROKAR_LIPOPROTEIN"/>
    <property type="match status" value="1"/>
</dbReference>
<dbReference type="EMBL" id="JAATLI010000012">
    <property type="protein sequence ID" value="NJC19662.1"/>
    <property type="molecule type" value="Genomic_DNA"/>
</dbReference>
<protein>
    <recommendedName>
        <fullName evidence="2">SusD-like N-terminal domain-containing protein</fullName>
    </recommendedName>
</protein>
<evidence type="ECO:0000256" key="1">
    <source>
        <dbReference type="SAM" id="SignalP"/>
    </source>
</evidence>
<dbReference type="InterPro" id="IPR033985">
    <property type="entry name" value="SusD-like_N"/>
</dbReference>
<keyword evidence="1" id="KW-0732">Signal</keyword>
<keyword evidence="6" id="KW-1185">Reference proteome</keyword>
<evidence type="ECO:0000313" key="6">
    <source>
        <dbReference type="Proteomes" id="UP001302374"/>
    </source>
</evidence>
<feature type="domain" description="SusD-like N-terminal" evidence="2">
    <location>
        <begin position="21"/>
        <end position="207"/>
    </location>
</feature>
<dbReference type="AlphaFoldDB" id="A0A7X6BLD1"/>
<evidence type="ECO:0000259" key="2">
    <source>
        <dbReference type="Pfam" id="PF14322"/>
    </source>
</evidence>
<evidence type="ECO:0000313" key="3">
    <source>
        <dbReference type="EMBL" id="NJC19662.1"/>
    </source>
</evidence>
<sequence>MRKIWISIFWSLFLLVSCDNFLDVSSDNEVVEDEMFENYKGVRMSVNGIYNALSSTDLYGKNLTWGFSSIIGHNYDEMYMPLDLNAIAQFNWESSYVEPITESIWKKAYNIIASCNNIIRQVEKKDSTFFEYGEVEKNMVLGEMYGVRALLHFEVYRLFAPAPVKGYKGKTIPYSRDYPDHQPVHRDADEVLDLIVGDMERAKGLLAVCDTVFCVSWNKTFSGRTQLESSAVNNFFACRGTRMNFWSAAGLLARIYMYRGNETKAYENANIVYQMHLGRWFQWTDSFYQGDIADVEYIHPKRPEEILLCFYNTKNYDNWEASLGNTSYYFRMKNMADLFQDDEDDFRLVGWYDWYGNGRYLTWIRPTGTSYLADEVRNQQGPLLPVISFPEMYHIMAECLMNQGNVNGAVGLLNTLRENRGVKSWIATTIDPDSLKEILMKDIVRETLTSGQTFFLFKRWGRNIYNGMSDIVMDANKWTIPLPQSEVSYQL</sequence>
<name>A0A7X6BLD1_9BACT</name>
<accession>A0A7X6BLD1</accession>
<dbReference type="Proteomes" id="UP001302374">
    <property type="component" value="Chromosome"/>
</dbReference>
<dbReference type="GeneID" id="86890531"/>
<dbReference type="Proteomes" id="UP000576368">
    <property type="component" value="Unassembled WGS sequence"/>
</dbReference>
<dbReference type="EMBL" id="CP043839">
    <property type="protein sequence ID" value="WOF11577.1"/>
    <property type="molecule type" value="Genomic_DNA"/>
</dbReference>
<proteinExistence type="predicted"/>